<dbReference type="AlphaFoldDB" id="E5Y1E6"/>
<dbReference type="GeneID" id="78087190"/>
<protein>
    <recommendedName>
        <fullName evidence="4">Outer membrane homotrimeric porin</fullName>
    </recommendedName>
</protein>
<reference evidence="2 3" key="1">
    <citation type="submission" date="2010-10" db="EMBL/GenBank/DDBJ databases">
        <authorList>
            <consortium name="The Broad Institute Genome Sequencing Platform"/>
            <person name="Ward D."/>
            <person name="Earl A."/>
            <person name="Feldgarden M."/>
            <person name="Young S.K."/>
            <person name="Gargeya S."/>
            <person name="Zeng Q."/>
            <person name="Alvarado L."/>
            <person name="Berlin A."/>
            <person name="Bochicchio J."/>
            <person name="Chapman S.B."/>
            <person name="Chen Z."/>
            <person name="Freedman E."/>
            <person name="Gellesch M."/>
            <person name="Goldberg J."/>
            <person name="Griggs A."/>
            <person name="Gujja S."/>
            <person name="Heilman E."/>
            <person name="Heiman D."/>
            <person name="Howarth C."/>
            <person name="Mehta T."/>
            <person name="Neiman D."/>
            <person name="Pearson M."/>
            <person name="Roberts A."/>
            <person name="Saif S."/>
            <person name="Shea T."/>
            <person name="Shenoy N."/>
            <person name="Sisk P."/>
            <person name="Stolte C."/>
            <person name="Sykes S."/>
            <person name="White J."/>
            <person name="Yandava C."/>
            <person name="Allen-Vercoe E."/>
            <person name="Sibley C."/>
            <person name="Ambrose C.E."/>
            <person name="Strauss J."/>
            <person name="Daigneault M."/>
            <person name="Haas B."/>
            <person name="Nusbaum C."/>
            <person name="Birren B."/>
        </authorList>
    </citation>
    <scope>NUCLEOTIDE SEQUENCE [LARGE SCALE GENOMIC DNA]</scope>
    <source>
        <strain evidence="2 3">3_1_6</strain>
    </source>
</reference>
<accession>E5Y1E6</accession>
<evidence type="ECO:0000313" key="2">
    <source>
        <dbReference type="EMBL" id="EFV46181.1"/>
    </source>
</evidence>
<proteinExistence type="predicted"/>
<reference evidence="2 3" key="2">
    <citation type="submission" date="2013-04" db="EMBL/GenBank/DDBJ databases">
        <title>The Genome Sequence of Bilophila wadsworthia 3_1_6.</title>
        <authorList>
            <consortium name="The Broad Institute Genomics Platform"/>
            <person name="Earl A."/>
            <person name="Ward D."/>
            <person name="Feldgarden M."/>
            <person name="Gevers D."/>
            <person name="Sibley C."/>
            <person name="Strauss J."/>
            <person name="Allen-Vercoe E."/>
            <person name="Walker B."/>
            <person name="Young S."/>
            <person name="Zeng Q."/>
            <person name="Gargeya S."/>
            <person name="Fitzgerald M."/>
            <person name="Haas B."/>
            <person name="Abouelleil A."/>
            <person name="Allen A.W."/>
            <person name="Alvarado L."/>
            <person name="Arachchi H.M."/>
            <person name="Berlin A.M."/>
            <person name="Chapman S.B."/>
            <person name="Gainer-Dewar J."/>
            <person name="Goldberg J."/>
            <person name="Griggs A."/>
            <person name="Gujja S."/>
            <person name="Hansen M."/>
            <person name="Howarth C."/>
            <person name="Imamovic A."/>
            <person name="Ireland A."/>
            <person name="Larimer J."/>
            <person name="McCowan C."/>
            <person name="Murphy C."/>
            <person name="Pearson M."/>
            <person name="Poon T.W."/>
            <person name="Priest M."/>
            <person name="Roberts A."/>
            <person name="Saif S."/>
            <person name="Shea T."/>
            <person name="Sisk P."/>
            <person name="Sykes S."/>
            <person name="Wortman J."/>
            <person name="Nusbaum C."/>
            <person name="Birren B."/>
        </authorList>
    </citation>
    <scope>NUCLEOTIDE SEQUENCE [LARGE SCALE GENOMIC DNA]</scope>
    <source>
        <strain evidence="2 3">3_1_6</strain>
    </source>
</reference>
<feature type="chain" id="PRO_5003203197" description="Outer membrane homotrimeric porin" evidence="1">
    <location>
        <begin position="24"/>
        <end position="472"/>
    </location>
</feature>
<dbReference type="Proteomes" id="UP000006034">
    <property type="component" value="Unassembled WGS sequence"/>
</dbReference>
<keyword evidence="3" id="KW-1185">Reference proteome</keyword>
<dbReference type="STRING" id="563192.HMPREF0179_00005"/>
<keyword evidence="1" id="KW-0732">Signal</keyword>
<evidence type="ECO:0008006" key="4">
    <source>
        <dbReference type="Google" id="ProtNLM"/>
    </source>
</evidence>
<name>E5Y1E6_BILW3</name>
<dbReference type="EMBL" id="ADCP02000002">
    <property type="protein sequence ID" value="EFV46181.1"/>
    <property type="molecule type" value="Genomic_DNA"/>
</dbReference>
<dbReference type="NCBIfam" id="NF033939">
    <property type="entry name" value="DESULF_POR1"/>
    <property type="match status" value="1"/>
</dbReference>
<dbReference type="InterPro" id="IPR059232">
    <property type="entry name" value="Porin_put"/>
</dbReference>
<organism evidence="2 3">
    <name type="scientific">Bilophila wadsworthia (strain 3_1_6)</name>
    <dbReference type="NCBI Taxonomy" id="563192"/>
    <lineage>
        <taxon>Bacteria</taxon>
        <taxon>Pseudomonadati</taxon>
        <taxon>Thermodesulfobacteriota</taxon>
        <taxon>Desulfovibrionia</taxon>
        <taxon>Desulfovibrionales</taxon>
        <taxon>Desulfovibrionaceae</taxon>
        <taxon>Bilophila</taxon>
    </lineage>
</organism>
<evidence type="ECO:0000313" key="3">
    <source>
        <dbReference type="Proteomes" id="UP000006034"/>
    </source>
</evidence>
<sequence length="472" mass="51790">MKRIVTLILAAGLILGATSAAQAVDFKVSGLWQHRVSFADRNFEKHNGDDKLRAASRLRTQIDVIASESLKGVMFFEIGHQNWGKSAQGAALGTDGKEVKVRYSYVDWVVPQTDVKVRMGLQKYTLPNFTGIGSPILDADGAGITISNQFTENVGTNLFWLRAANDNDPEMTKHDAHDALDFIGLTVPLTFDGVKVTPWGMGGIIGQDSFKGSGPDMTGIAMPGMLPLGGDAAIAASSDKDHGSIWYGGVAADVTYFEPFRFALDAAYGSVDMGTSKYKDKNFDVKRSGWYAAFLAEYKLESCTPGLLFWYSSGDDANPYNGSERLPSIDPDVYVTSYGFDGTNYGGAAQTLGYGISGTWAVMARVKDISFMEDLSHVLRVVYYQGTNNKEMVRSKMISNPQDSVASMMYLTTGDKAVEVNFDTEYKLYKNLSLFVELGYIRLDLDKDLWKGVGYEAKENNFKGTFSIGYKF</sequence>
<dbReference type="SUPFAM" id="SSF56935">
    <property type="entry name" value="Porins"/>
    <property type="match status" value="1"/>
</dbReference>
<evidence type="ECO:0000256" key="1">
    <source>
        <dbReference type="SAM" id="SignalP"/>
    </source>
</evidence>
<dbReference type="eggNOG" id="ENOG502ZCBE">
    <property type="taxonomic scope" value="Bacteria"/>
</dbReference>
<feature type="signal peptide" evidence="1">
    <location>
        <begin position="1"/>
        <end position="23"/>
    </location>
</feature>
<dbReference type="OrthoDB" id="5464498at2"/>
<dbReference type="RefSeq" id="WP_005023817.1">
    <property type="nucleotide sequence ID" value="NZ_KE150239.1"/>
</dbReference>
<dbReference type="HOGENOM" id="CLU_042511_0_0_7"/>
<gene>
    <name evidence="2" type="ORF">HMPREF0179_00005</name>
</gene>
<comment type="caution">
    <text evidence="2">The sequence shown here is derived from an EMBL/GenBank/DDBJ whole genome shotgun (WGS) entry which is preliminary data.</text>
</comment>